<feature type="compositionally biased region" description="Low complexity" evidence="12">
    <location>
        <begin position="169"/>
        <end position="183"/>
    </location>
</feature>
<evidence type="ECO:0000256" key="3">
    <source>
        <dbReference type="ARBA" id="ARBA00004550"/>
    </source>
</evidence>
<evidence type="ECO:0000256" key="11">
    <source>
        <dbReference type="ARBA" id="ARBA00030033"/>
    </source>
</evidence>
<dbReference type="EMBL" id="KZ150069">
    <property type="protein sequence ID" value="PZC74082.1"/>
    <property type="molecule type" value="Genomic_DNA"/>
</dbReference>
<feature type="compositionally biased region" description="Low complexity" evidence="12">
    <location>
        <begin position="380"/>
        <end position="420"/>
    </location>
</feature>
<dbReference type="Pfam" id="PF12057">
    <property type="entry name" value="BAG6"/>
    <property type="match status" value="1"/>
</dbReference>
<sequence>MINFTIKTLDSNNHQFSVEDEITVEQLKQKVHEQMGIEPGLQRLIFCGRVLQDEKRLAEYDVQGKVVHLVQRAPPSPETRQGAPSAPNTSGGTAEGQNGSSNMQQQIRRLMSLNGPSDSGVDQQALLPTIGRLEFIRRMIAEIKASLASLRAHVEGEENRSSPASGENPTEQMETEPTPTTQPEEPEPLLDENGDETTPDGRPRAHIPGRRSYRAIRALRYTRPRDLAQLLEELETLQEQFAPYRANYIRMLQAVHNPEPPVFTEEERISAQRTVDMVSDIMHSFAHAYHAVSDINFQVGQRSRNPRITSESSIVRHPIPMQAHINVVQSNRRSPQQQQPQQQQSQQPQQQPQQPQQQPPQPTQPPPAPPQPQPQPQTQPQPQAQQRANTATTGNANARASATQTSANTTGSNTTTQGTRHASATAGRTTQPTVNINIQPDPITYQVEIETRVPIAFPLENALLNGLTNAAAVMNSAQEQQGQGQGQAGQANRRQVLLDFENLFRGLSQTGSLGGVEVVMSMEEIPHGGAVGVGHIVTGNNNNAGGGNATTGQQQQQQPVTVTDGGVYVAPMPWGGPPSADLLQNIVSSVIRQGLVPGVEGVTLQIPTQIGSQGGAQTGQAQGQQGSQTAQGQNTQNAQPNLHLRRATTTTRAQAVTLPNLTRLDYDRFLQCDSQHARRRIQRRREQQQQQIVAQERARAERIAAQHIEYLMQRNHHINIDHMTIITSLLSNAPSQESWFTAFLLTVARHLFLSEPLQSLNCEPVLIPHEFMQLRLLLRNYIQNLTVRASAENNDSSVQSVTDFFVNAFRDFIEEMPNITPLREEFDPYTSIRSLFRARLPALIGAVMSDSMDEMLVARFYAIFSRLYTDFCTLISHLCVEGLEGLRILYRRFLELRIRYFDMSIQGMVLVIANENLNAIINTLGSHCAHIQQHLHRRPGAAQSPPTDEDAEEPTPMEVSPPAAPVRDEPMNNSSATTIQSNETQSSGSSVQEDTATMATTSTTSQSEAPNATTPTTPARVMSPKERSEPATPTRNANDQNIRFVPPLTILQHWGEEWVPVFTRDQERQRPEPQEPYSDAYISGMPSRKRRCLRQSRPPTTLNAFMDESVRDVANDRPAIAQAQAPDTAPMRVAFREYMRNLVRERAANSDDYDPTRYASAARFIHATRTNNLPKPQENGNAEPKEEE</sequence>
<gene>
    <name evidence="14" type="primary">HaOG208374</name>
    <name evidence="14" type="ORF">B5X24_HaOG208374</name>
</gene>
<dbReference type="SUPFAM" id="SSF54236">
    <property type="entry name" value="Ubiquitin-like"/>
    <property type="match status" value="1"/>
</dbReference>
<evidence type="ECO:0000256" key="12">
    <source>
        <dbReference type="SAM" id="MobiDB-lite"/>
    </source>
</evidence>
<feature type="region of interest" description="Disordered" evidence="12">
    <location>
        <begin position="612"/>
        <end position="640"/>
    </location>
</feature>
<evidence type="ECO:0000256" key="7">
    <source>
        <dbReference type="ARBA" id="ARBA00022703"/>
    </source>
</evidence>
<keyword evidence="9" id="KW-0143">Chaperone</keyword>
<feature type="region of interest" description="Disordered" evidence="12">
    <location>
        <begin position="932"/>
        <end position="1043"/>
    </location>
</feature>
<dbReference type="InterPro" id="IPR021925">
    <property type="entry name" value="BAG6"/>
</dbReference>
<evidence type="ECO:0000256" key="9">
    <source>
        <dbReference type="ARBA" id="ARBA00023186"/>
    </source>
</evidence>
<name>A0A2W1BG87_HELAM</name>
<dbReference type="GO" id="GO:0031593">
    <property type="term" value="F:polyubiquitin modification-dependent protein binding"/>
    <property type="evidence" value="ECO:0007669"/>
    <property type="project" value="TreeGrafter"/>
</dbReference>
<evidence type="ECO:0000256" key="5">
    <source>
        <dbReference type="ARBA" id="ARBA00022490"/>
    </source>
</evidence>
<evidence type="ECO:0000313" key="14">
    <source>
        <dbReference type="EMBL" id="PZC74082.1"/>
    </source>
</evidence>
<feature type="compositionally biased region" description="Polar residues" evidence="12">
    <location>
        <begin position="426"/>
        <end position="436"/>
    </location>
</feature>
<feature type="compositionally biased region" description="Low complexity" evidence="12">
    <location>
        <begin position="618"/>
        <end position="639"/>
    </location>
</feature>
<keyword evidence="7" id="KW-0053">Apoptosis</keyword>
<feature type="compositionally biased region" description="Acidic residues" evidence="12">
    <location>
        <begin position="184"/>
        <end position="198"/>
    </location>
</feature>
<dbReference type="GO" id="GO:0051787">
    <property type="term" value="F:misfolded protein binding"/>
    <property type="evidence" value="ECO:0007669"/>
    <property type="project" value="TreeGrafter"/>
</dbReference>
<dbReference type="GO" id="GO:0036503">
    <property type="term" value="P:ERAD pathway"/>
    <property type="evidence" value="ECO:0007669"/>
    <property type="project" value="TreeGrafter"/>
</dbReference>
<feature type="compositionally biased region" description="Low complexity" evidence="12">
    <location>
        <begin position="995"/>
        <end position="1019"/>
    </location>
</feature>
<dbReference type="GO" id="GO:0006915">
    <property type="term" value="P:apoptotic process"/>
    <property type="evidence" value="ECO:0007669"/>
    <property type="project" value="UniProtKB-KW"/>
</dbReference>
<feature type="region of interest" description="Disordered" evidence="12">
    <location>
        <begin position="1065"/>
        <end position="1089"/>
    </location>
</feature>
<evidence type="ECO:0000256" key="8">
    <source>
        <dbReference type="ARBA" id="ARBA00022853"/>
    </source>
</evidence>
<dbReference type="PROSITE" id="PS50053">
    <property type="entry name" value="UBIQUITIN_2"/>
    <property type="match status" value="1"/>
</dbReference>
<dbReference type="PANTHER" id="PTHR15204">
    <property type="entry name" value="LARGE PROLINE-RICH PROTEIN BAG6"/>
    <property type="match status" value="1"/>
</dbReference>
<protein>
    <recommendedName>
        <fullName evidence="11">BCL2-associated athanogene 6</fullName>
    </recommendedName>
</protein>
<dbReference type="InterPro" id="IPR029071">
    <property type="entry name" value="Ubiquitin-like_domsf"/>
</dbReference>
<feature type="region of interest" description="Disordered" evidence="12">
    <location>
        <begin position="154"/>
        <end position="209"/>
    </location>
</feature>
<feature type="domain" description="Ubiquitin-like" evidence="13">
    <location>
        <begin position="2"/>
        <end position="63"/>
    </location>
</feature>
<evidence type="ECO:0000256" key="4">
    <source>
        <dbReference type="ARBA" id="ARBA00022448"/>
    </source>
</evidence>
<dbReference type="Proteomes" id="UP000249218">
    <property type="component" value="Unassembled WGS sequence"/>
</dbReference>
<dbReference type="Gene3D" id="3.10.20.90">
    <property type="entry name" value="Phosphatidylinositol 3-kinase Catalytic Subunit, Chain A, domain 1"/>
    <property type="match status" value="1"/>
</dbReference>
<feature type="compositionally biased region" description="Polar residues" evidence="12">
    <location>
        <begin position="86"/>
        <end position="103"/>
    </location>
</feature>
<evidence type="ECO:0000313" key="15">
    <source>
        <dbReference type="Proteomes" id="UP000249218"/>
    </source>
</evidence>
<dbReference type="AlphaFoldDB" id="A0A2W1BG87"/>
<evidence type="ECO:0000256" key="2">
    <source>
        <dbReference type="ARBA" id="ARBA00004514"/>
    </source>
</evidence>
<comment type="subcellular location">
    <subcellularLocation>
        <location evidence="2">Cytoplasm</location>
        <location evidence="2">Cytosol</location>
    </subcellularLocation>
    <subcellularLocation>
        <location evidence="1">Nucleus</location>
    </subcellularLocation>
    <subcellularLocation>
        <location evidence="3">Secreted</location>
        <location evidence="3">Extracellular exosome</location>
    </subcellularLocation>
</comment>
<feature type="region of interest" description="Disordered" evidence="12">
    <location>
        <begin position="329"/>
        <end position="436"/>
    </location>
</feature>
<evidence type="ECO:0000256" key="10">
    <source>
        <dbReference type="ARBA" id="ARBA00023242"/>
    </source>
</evidence>
<feature type="region of interest" description="Disordered" evidence="12">
    <location>
        <begin position="1166"/>
        <end position="1188"/>
    </location>
</feature>
<dbReference type="Pfam" id="PF00240">
    <property type="entry name" value="ubiquitin"/>
    <property type="match status" value="1"/>
</dbReference>
<feature type="compositionally biased region" description="Low complexity" evidence="12">
    <location>
        <begin position="334"/>
        <end position="356"/>
    </location>
</feature>
<dbReference type="GO" id="GO:0071818">
    <property type="term" value="C:BAT3 complex"/>
    <property type="evidence" value="ECO:0007669"/>
    <property type="project" value="TreeGrafter"/>
</dbReference>
<feature type="region of interest" description="Disordered" evidence="12">
    <location>
        <begin position="72"/>
        <end position="103"/>
    </location>
</feature>
<keyword evidence="5" id="KW-0963">Cytoplasm</keyword>
<dbReference type="OrthoDB" id="1885901at2759"/>
<feature type="compositionally biased region" description="Polar residues" evidence="12">
    <location>
        <begin position="1031"/>
        <end position="1041"/>
    </location>
</feature>
<proteinExistence type="predicted"/>
<evidence type="ECO:0000259" key="13">
    <source>
        <dbReference type="PROSITE" id="PS50053"/>
    </source>
</evidence>
<keyword evidence="6" id="KW-0964">Secreted</keyword>
<feature type="compositionally biased region" description="Polar residues" evidence="12">
    <location>
        <begin position="1168"/>
        <end position="1180"/>
    </location>
</feature>
<organism evidence="14 15">
    <name type="scientific">Helicoverpa armigera</name>
    <name type="common">Cotton bollworm</name>
    <name type="synonym">Heliothis armigera</name>
    <dbReference type="NCBI Taxonomy" id="29058"/>
    <lineage>
        <taxon>Eukaryota</taxon>
        <taxon>Metazoa</taxon>
        <taxon>Ecdysozoa</taxon>
        <taxon>Arthropoda</taxon>
        <taxon>Hexapoda</taxon>
        <taxon>Insecta</taxon>
        <taxon>Pterygota</taxon>
        <taxon>Neoptera</taxon>
        <taxon>Endopterygota</taxon>
        <taxon>Lepidoptera</taxon>
        <taxon>Glossata</taxon>
        <taxon>Ditrysia</taxon>
        <taxon>Noctuoidea</taxon>
        <taxon>Noctuidae</taxon>
        <taxon>Heliothinae</taxon>
        <taxon>Helicoverpa</taxon>
    </lineage>
</organism>
<feature type="compositionally biased region" description="Polar residues" evidence="12">
    <location>
        <begin position="971"/>
        <end position="994"/>
    </location>
</feature>
<feature type="compositionally biased region" description="Pro residues" evidence="12">
    <location>
        <begin position="357"/>
        <end position="379"/>
    </location>
</feature>
<keyword evidence="4" id="KW-0813">Transport</keyword>
<dbReference type="SMART" id="SM00213">
    <property type="entry name" value="UBQ"/>
    <property type="match status" value="1"/>
</dbReference>
<reference evidence="14 15" key="1">
    <citation type="journal article" date="2017" name="BMC Biol.">
        <title>Genomic innovations, transcriptional plasticity and gene loss underlying the evolution and divergence of two highly polyphagous and invasive Helicoverpa pest species.</title>
        <authorList>
            <person name="Pearce S.L."/>
            <person name="Clarke D.F."/>
            <person name="East P.D."/>
            <person name="Elfekih S."/>
            <person name="Gordon K.H."/>
            <person name="Jermiin L.S."/>
            <person name="McGaughran A."/>
            <person name="Oakeshott J.G."/>
            <person name="Papanikolaou A."/>
            <person name="Perera O.P."/>
            <person name="Rane R.V."/>
            <person name="Richards S."/>
            <person name="Tay W.T."/>
            <person name="Walsh T.K."/>
            <person name="Anderson A."/>
            <person name="Anderson C.J."/>
            <person name="Asgari S."/>
            <person name="Board P.G."/>
            <person name="Bretschneider A."/>
            <person name="Campbell P.M."/>
            <person name="Chertemps T."/>
            <person name="Christeller J.T."/>
            <person name="Coppin C.W."/>
            <person name="Downes S.J."/>
            <person name="Duan G."/>
            <person name="Farnsworth C.A."/>
            <person name="Good R.T."/>
            <person name="Han L.B."/>
            <person name="Han Y.C."/>
            <person name="Hatje K."/>
            <person name="Horne I."/>
            <person name="Huang Y.P."/>
            <person name="Hughes D.S."/>
            <person name="Jacquin-Joly E."/>
            <person name="James W."/>
            <person name="Jhangiani S."/>
            <person name="Kollmar M."/>
            <person name="Kuwar S.S."/>
            <person name="Li S."/>
            <person name="Liu N.Y."/>
            <person name="Maibeche M.T."/>
            <person name="Miller J.R."/>
            <person name="Montagne N."/>
            <person name="Perry T."/>
            <person name="Qu J."/>
            <person name="Song S.V."/>
            <person name="Sutton G.G."/>
            <person name="Vogel H."/>
            <person name="Walenz B.P."/>
            <person name="Xu W."/>
            <person name="Zhang H.J."/>
            <person name="Zou Z."/>
            <person name="Batterham P."/>
            <person name="Edwards O.R."/>
            <person name="Feyereisen R."/>
            <person name="Gibbs R.A."/>
            <person name="Heckel D.G."/>
            <person name="McGrath A."/>
            <person name="Robin C."/>
            <person name="Scherer S.E."/>
            <person name="Worley K.C."/>
            <person name="Wu Y.D."/>
        </authorList>
    </citation>
    <scope>NUCLEOTIDE SEQUENCE [LARGE SCALE GENOMIC DNA]</scope>
    <source>
        <strain evidence="14">Harm_GR_Male_#8</strain>
        <tissue evidence="14">Whole organism</tissue>
    </source>
</reference>
<dbReference type="GO" id="GO:0006325">
    <property type="term" value="P:chromatin organization"/>
    <property type="evidence" value="ECO:0007669"/>
    <property type="project" value="UniProtKB-KW"/>
</dbReference>
<dbReference type="GO" id="GO:0005576">
    <property type="term" value="C:extracellular region"/>
    <property type="evidence" value="ECO:0007669"/>
    <property type="project" value="UniProtKB-SubCell"/>
</dbReference>
<accession>A0A2W1BG87</accession>
<keyword evidence="10" id="KW-0539">Nucleus</keyword>
<keyword evidence="8" id="KW-0156">Chromatin regulator</keyword>
<evidence type="ECO:0000256" key="6">
    <source>
        <dbReference type="ARBA" id="ARBA00022525"/>
    </source>
</evidence>
<dbReference type="PANTHER" id="PTHR15204:SF0">
    <property type="entry name" value="LARGE PROLINE-RICH PROTEIN BAG6"/>
    <property type="match status" value="1"/>
</dbReference>
<dbReference type="GO" id="GO:0005634">
    <property type="term" value="C:nucleus"/>
    <property type="evidence" value="ECO:0007669"/>
    <property type="project" value="UniProtKB-SubCell"/>
</dbReference>
<evidence type="ECO:0000256" key="1">
    <source>
        <dbReference type="ARBA" id="ARBA00004123"/>
    </source>
</evidence>
<dbReference type="InterPro" id="IPR000626">
    <property type="entry name" value="Ubiquitin-like_dom"/>
</dbReference>
<keyword evidence="15" id="KW-1185">Reference proteome</keyword>